<keyword evidence="2 4" id="KW-0689">Ribosomal protein</keyword>
<dbReference type="PANTHER" id="PTHR11655">
    <property type="entry name" value="60S/50S RIBOSOMAL PROTEIN L6/L9"/>
    <property type="match status" value="1"/>
</dbReference>
<dbReference type="Proteomes" id="UP000789831">
    <property type="component" value="Unassembled WGS sequence"/>
</dbReference>
<evidence type="ECO:0000313" key="6">
    <source>
        <dbReference type="EMBL" id="CAG8437984.1"/>
    </source>
</evidence>
<accession>A0A9N8V4M8</accession>
<name>A0A9N8V4M8_9GLOM</name>
<comment type="similarity">
    <text evidence="1 4">Belongs to the universal ribosomal protein uL6 family.</text>
</comment>
<evidence type="ECO:0000313" key="7">
    <source>
        <dbReference type="Proteomes" id="UP000789831"/>
    </source>
</evidence>
<dbReference type="EMBL" id="CAJVPL010000045">
    <property type="protein sequence ID" value="CAG8437984.1"/>
    <property type="molecule type" value="Genomic_DNA"/>
</dbReference>
<reference evidence="6" key="1">
    <citation type="submission" date="2021-06" db="EMBL/GenBank/DDBJ databases">
        <authorList>
            <person name="Kallberg Y."/>
            <person name="Tangrot J."/>
            <person name="Rosling A."/>
        </authorList>
    </citation>
    <scope>NUCLEOTIDE SEQUENCE</scope>
    <source>
        <strain evidence="6">MT106</strain>
    </source>
</reference>
<dbReference type="GO" id="GO:0006412">
    <property type="term" value="P:translation"/>
    <property type="evidence" value="ECO:0007669"/>
    <property type="project" value="InterPro"/>
</dbReference>
<organism evidence="6 7">
    <name type="scientific">Ambispora gerdemannii</name>
    <dbReference type="NCBI Taxonomy" id="144530"/>
    <lineage>
        <taxon>Eukaryota</taxon>
        <taxon>Fungi</taxon>
        <taxon>Fungi incertae sedis</taxon>
        <taxon>Mucoromycota</taxon>
        <taxon>Glomeromycotina</taxon>
        <taxon>Glomeromycetes</taxon>
        <taxon>Archaeosporales</taxon>
        <taxon>Ambisporaceae</taxon>
        <taxon>Ambispora</taxon>
    </lineage>
</organism>
<dbReference type="InterPro" id="IPR020040">
    <property type="entry name" value="Ribosomal_uL6_a/b-dom"/>
</dbReference>
<dbReference type="InterPro" id="IPR019906">
    <property type="entry name" value="Ribosomal_uL6_bac-type"/>
</dbReference>
<dbReference type="PANTHER" id="PTHR11655:SF14">
    <property type="entry name" value="LARGE RIBOSOMAL SUBUNIT PROTEIN UL6M"/>
    <property type="match status" value="1"/>
</dbReference>
<dbReference type="InterPro" id="IPR000702">
    <property type="entry name" value="Ribosomal_uL6-like"/>
</dbReference>
<dbReference type="SUPFAM" id="SSF56053">
    <property type="entry name" value="Ribosomal protein L6"/>
    <property type="match status" value="2"/>
</dbReference>
<keyword evidence="3 4" id="KW-0687">Ribonucleoprotein</keyword>
<feature type="domain" description="Large ribosomal subunit protein uL6 alpha-beta" evidence="5">
    <location>
        <begin position="166"/>
        <end position="239"/>
    </location>
</feature>
<dbReference type="GO" id="GO:0005762">
    <property type="term" value="C:mitochondrial large ribosomal subunit"/>
    <property type="evidence" value="ECO:0007669"/>
    <property type="project" value="TreeGrafter"/>
</dbReference>
<dbReference type="GO" id="GO:0019843">
    <property type="term" value="F:rRNA binding"/>
    <property type="evidence" value="ECO:0007669"/>
    <property type="project" value="InterPro"/>
</dbReference>
<evidence type="ECO:0000256" key="2">
    <source>
        <dbReference type="ARBA" id="ARBA00022980"/>
    </source>
</evidence>
<dbReference type="GO" id="GO:0003735">
    <property type="term" value="F:structural constituent of ribosome"/>
    <property type="evidence" value="ECO:0007669"/>
    <property type="project" value="InterPro"/>
</dbReference>
<evidence type="ECO:0000259" key="5">
    <source>
        <dbReference type="Pfam" id="PF00347"/>
    </source>
</evidence>
<dbReference type="Pfam" id="PF00347">
    <property type="entry name" value="Ribosomal_L6"/>
    <property type="match status" value="1"/>
</dbReference>
<evidence type="ECO:0000256" key="3">
    <source>
        <dbReference type="ARBA" id="ARBA00023274"/>
    </source>
</evidence>
<dbReference type="InterPro" id="IPR036789">
    <property type="entry name" value="Ribosomal_uL6-like_a/b-dom_sf"/>
</dbReference>
<proteinExistence type="inferred from homology"/>
<dbReference type="Gene3D" id="3.90.930.12">
    <property type="entry name" value="Ribosomal protein L6, alpha-beta domain"/>
    <property type="match status" value="2"/>
</dbReference>
<evidence type="ECO:0000256" key="4">
    <source>
        <dbReference type="RuleBase" id="RU003869"/>
    </source>
</evidence>
<dbReference type="OrthoDB" id="540873at2759"/>
<sequence length="254" mass="28741">MIRYIGINIVKRNIITLNSLSKITKIKTNVQQKKQNFSTTRSTNSHIGRTPILYPPEVTLTYDPTPISRPRVPSELNSTMLTISGPLGSHTMPIKPYVRLNFVNPILIDGDKIKVSNPQISESKLIISVEKPRVKEQKTMWGTTRALIANYVIGVSEGFQVPLRLVGVGYRANMEEERKLVLRVGFAHPVELKVPEGITCVTPSPTRIVLSGTDWREVKQFAANIRKWRKPEPYNQKGIFVGDETIKKKISRKK</sequence>
<dbReference type="AlphaFoldDB" id="A0A9N8V4M8"/>
<comment type="caution">
    <text evidence="6">The sequence shown here is derived from an EMBL/GenBank/DDBJ whole genome shotgun (WGS) entry which is preliminary data.</text>
</comment>
<keyword evidence="7" id="KW-1185">Reference proteome</keyword>
<protein>
    <submittedName>
        <fullName evidence="6">6821_t:CDS:1</fullName>
    </submittedName>
</protein>
<dbReference type="PRINTS" id="PR00059">
    <property type="entry name" value="RIBOSOMALL6"/>
</dbReference>
<evidence type="ECO:0000256" key="1">
    <source>
        <dbReference type="ARBA" id="ARBA00009356"/>
    </source>
</evidence>
<gene>
    <name evidence="6" type="ORF">AGERDE_LOCUS820</name>
</gene>